<keyword evidence="2" id="KW-1185">Reference proteome</keyword>
<sequence>MRIVAGCKQLFSLPNFKSVRPLHSFLNANLAETQNSIQTATESEASTSKRSCFSDACKLFDELPQWDVVSVTTLISRLTQQNRHAEAFYIFSKMLEIEITPNEYTLAALVHTSKARKNLNLGKQLHAYAIKTSFESHVFVGSAVLDLYAKLNTIEEAQKVFDETIDPNVVSYTSLVSGYIKKERFNDASVIHIQTYYYDWVKV</sequence>
<dbReference type="Proteomes" id="UP001055811">
    <property type="component" value="Linkage Group LG01"/>
</dbReference>
<reference evidence="1 2" key="2">
    <citation type="journal article" date="2022" name="Mol. Ecol. Resour.">
        <title>The genomes of chicory, endive, great burdock and yacon provide insights into Asteraceae paleo-polyploidization history and plant inulin production.</title>
        <authorList>
            <person name="Fan W."/>
            <person name="Wang S."/>
            <person name="Wang H."/>
            <person name="Wang A."/>
            <person name="Jiang F."/>
            <person name="Liu H."/>
            <person name="Zhao H."/>
            <person name="Xu D."/>
            <person name="Zhang Y."/>
        </authorList>
    </citation>
    <scope>NUCLEOTIDE SEQUENCE [LARGE SCALE GENOMIC DNA]</scope>
    <source>
        <strain evidence="2">cv. Punajuju</strain>
        <tissue evidence="1">Leaves</tissue>
    </source>
</reference>
<evidence type="ECO:0000313" key="2">
    <source>
        <dbReference type="Proteomes" id="UP001055811"/>
    </source>
</evidence>
<gene>
    <name evidence="1" type="ORF">L2E82_05545</name>
</gene>
<evidence type="ECO:0000313" key="1">
    <source>
        <dbReference type="EMBL" id="KAI3791684.1"/>
    </source>
</evidence>
<proteinExistence type="predicted"/>
<organism evidence="1 2">
    <name type="scientific">Cichorium intybus</name>
    <name type="common">Chicory</name>
    <dbReference type="NCBI Taxonomy" id="13427"/>
    <lineage>
        <taxon>Eukaryota</taxon>
        <taxon>Viridiplantae</taxon>
        <taxon>Streptophyta</taxon>
        <taxon>Embryophyta</taxon>
        <taxon>Tracheophyta</taxon>
        <taxon>Spermatophyta</taxon>
        <taxon>Magnoliopsida</taxon>
        <taxon>eudicotyledons</taxon>
        <taxon>Gunneridae</taxon>
        <taxon>Pentapetalae</taxon>
        <taxon>asterids</taxon>
        <taxon>campanulids</taxon>
        <taxon>Asterales</taxon>
        <taxon>Asteraceae</taxon>
        <taxon>Cichorioideae</taxon>
        <taxon>Cichorieae</taxon>
        <taxon>Cichoriinae</taxon>
        <taxon>Cichorium</taxon>
    </lineage>
</organism>
<accession>A0ACB9H7D6</accession>
<protein>
    <submittedName>
        <fullName evidence="1">Uncharacterized protein</fullName>
    </submittedName>
</protein>
<reference evidence="2" key="1">
    <citation type="journal article" date="2022" name="Mol. Ecol. Resour.">
        <title>The genomes of chicory, endive, great burdock and yacon provide insights into Asteraceae palaeo-polyploidization history and plant inulin production.</title>
        <authorList>
            <person name="Fan W."/>
            <person name="Wang S."/>
            <person name="Wang H."/>
            <person name="Wang A."/>
            <person name="Jiang F."/>
            <person name="Liu H."/>
            <person name="Zhao H."/>
            <person name="Xu D."/>
            <person name="Zhang Y."/>
        </authorList>
    </citation>
    <scope>NUCLEOTIDE SEQUENCE [LARGE SCALE GENOMIC DNA]</scope>
    <source>
        <strain evidence="2">cv. Punajuju</strain>
    </source>
</reference>
<comment type="caution">
    <text evidence="1">The sequence shown here is derived from an EMBL/GenBank/DDBJ whole genome shotgun (WGS) entry which is preliminary data.</text>
</comment>
<dbReference type="EMBL" id="CM042009">
    <property type="protein sequence ID" value="KAI3791684.1"/>
    <property type="molecule type" value="Genomic_DNA"/>
</dbReference>
<name>A0ACB9H7D6_CICIN</name>